<dbReference type="EC" id="2.3.2.27" evidence="2"/>
<comment type="catalytic activity">
    <reaction evidence="1">
        <text>S-ubiquitinyl-[E2 ubiquitin-conjugating enzyme]-L-cysteine + [acceptor protein]-L-lysine = [E2 ubiquitin-conjugating enzyme]-L-cysteine + N(6)-ubiquitinyl-[acceptor protein]-L-lysine.</text>
        <dbReference type="EC" id="2.3.2.27"/>
    </reaction>
</comment>
<evidence type="ECO:0000256" key="4">
    <source>
        <dbReference type="ARBA" id="ARBA00022723"/>
    </source>
</evidence>
<keyword evidence="4" id="KW-0479">Metal-binding</keyword>
<keyword evidence="6" id="KW-0833">Ubl conjugation pathway</keyword>
<feature type="compositionally biased region" description="Polar residues" evidence="9">
    <location>
        <begin position="168"/>
        <end position="185"/>
    </location>
</feature>
<organism evidence="11 12">
    <name type="scientific">Thalictrum thalictroides</name>
    <name type="common">Rue-anemone</name>
    <name type="synonym">Anemone thalictroides</name>
    <dbReference type="NCBI Taxonomy" id="46969"/>
    <lineage>
        <taxon>Eukaryota</taxon>
        <taxon>Viridiplantae</taxon>
        <taxon>Streptophyta</taxon>
        <taxon>Embryophyta</taxon>
        <taxon>Tracheophyta</taxon>
        <taxon>Spermatophyta</taxon>
        <taxon>Magnoliopsida</taxon>
        <taxon>Ranunculales</taxon>
        <taxon>Ranunculaceae</taxon>
        <taxon>Thalictroideae</taxon>
        <taxon>Thalictrum</taxon>
    </lineage>
</organism>
<feature type="region of interest" description="Disordered" evidence="9">
    <location>
        <begin position="158"/>
        <end position="185"/>
    </location>
</feature>
<dbReference type="GO" id="GO:0008270">
    <property type="term" value="F:zinc ion binding"/>
    <property type="evidence" value="ECO:0007669"/>
    <property type="project" value="UniProtKB-KW"/>
</dbReference>
<keyword evidence="3" id="KW-0808">Transferase</keyword>
<evidence type="ECO:0000256" key="9">
    <source>
        <dbReference type="SAM" id="MobiDB-lite"/>
    </source>
</evidence>
<dbReference type="AlphaFoldDB" id="A0A7J6VCE6"/>
<evidence type="ECO:0000313" key="11">
    <source>
        <dbReference type="EMBL" id="KAF5182553.1"/>
    </source>
</evidence>
<feature type="domain" description="RING-type" evidence="10">
    <location>
        <begin position="321"/>
        <end position="362"/>
    </location>
</feature>
<reference evidence="11 12" key="1">
    <citation type="submission" date="2020-06" db="EMBL/GenBank/DDBJ databases">
        <title>Transcriptomic and genomic resources for Thalictrum thalictroides and T. hernandezii: Facilitating candidate gene discovery in an emerging model plant lineage.</title>
        <authorList>
            <person name="Arias T."/>
            <person name="Riano-Pachon D.M."/>
            <person name="Di Stilio V.S."/>
        </authorList>
    </citation>
    <scope>NUCLEOTIDE SEQUENCE [LARGE SCALE GENOMIC DNA]</scope>
    <source>
        <strain evidence="12">cv. WT478/WT964</strain>
        <tissue evidence="11">Leaves</tissue>
    </source>
</reference>
<evidence type="ECO:0000256" key="5">
    <source>
        <dbReference type="ARBA" id="ARBA00022771"/>
    </source>
</evidence>
<gene>
    <name evidence="11" type="ORF">FRX31_027861</name>
</gene>
<dbReference type="PROSITE" id="PS50089">
    <property type="entry name" value="ZF_RING_2"/>
    <property type="match status" value="1"/>
</dbReference>
<evidence type="ECO:0000256" key="2">
    <source>
        <dbReference type="ARBA" id="ARBA00012483"/>
    </source>
</evidence>
<evidence type="ECO:0000259" key="10">
    <source>
        <dbReference type="PROSITE" id="PS50089"/>
    </source>
</evidence>
<dbReference type="InterPro" id="IPR001841">
    <property type="entry name" value="Znf_RING"/>
</dbReference>
<evidence type="ECO:0000256" key="7">
    <source>
        <dbReference type="ARBA" id="ARBA00022833"/>
    </source>
</evidence>
<dbReference type="InterPro" id="IPR013083">
    <property type="entry name" value="Znf_RING/FYVE/PHD"/>
</dbReference>
<dbReference type="GO" id="GO:0061630">
    <property type="term" value="F:ubiquitin protein ligase activity"/>
    <property type="evidence" value="ECO:0007669"/>
    <property type="project" value="UniProtKB-EC"/>
</dbReference>
<accession>A0A7J6VCE6</accession>
<keyword evidence="7" id="KW-0862">Zinc</keyword>
<evidence type="ECO:0000256" key="1">
    <source>
        <dbReference type="ARBA" id="ARBA00000900"/>
    </source>
</evidence>
<feature type="region of interest" description="Disordered" evidence="9">
    <location>
        <begin position="1"/>
        <end position="30"/>
    </location>
</feature>
<dbReference type="Gene3D" id="3.30.40.10">
    <property type="entry name" value="Zinc/RING finger domain, C3HC4 (zinc finger)"/>
    <property type="match status" value="1"/>
</dbReference>
<keyword evidence="5 8" id="KW-0863">Zinc-finger</keyword>
<dbReference type="PANTHER" id="PTHR22937:SF65">
    <property type="entry name" value="E3 UBIQUITIN-PROTEIN LIGASE ARK2C"/>
    <property type="match status" value="1"/>
</dbReference>
<dbReference type="SMART" id="SM00184">
    <property type="entry name" value="RING"/>
    <property type="match status" value="1"/>
</dbReference>
<dbReference type="Proteomes" id="UP000554482">
    <property type="component" value="Unassembled WGS sequence"/>
</dbReference>
<evidence type="ECO:0000256" key="6">
    <source>
        <dbReference type="ARBA" id="ARBA00022786"/>
    </source>
</evidence>
<evidence type="ECO:0000256" key="3">
    <source>
        <dbReference type="ARBA" id="ARBA00022679"/>
    </source>
</evidence>
<protein>
    <recommendedName>
        <fullName evidence="2">RING-type E3 ubiquitin transferase</fullName>
        <ecNumber evidence="2">2.3.2.27</ecNumber>
    </recommendedName>
</protein>
<evidence type="ECO:0000256" key="8">
    <source>
        <dbReference type="PROSITE-ProRule" id="PRU00175"/>
    </source>
</evidence>
<dbReference type="SUPFAM" id="SSF57850">
    <property type="entry name" value="RING/U-box"/>
    <property type="match status" value="1"/>
</dbReference>
<dbReference type="Pfam" id="PF13639">
    <property type="entry name" value="zf-RING_2"/>
    <property type="match status" value="1"/>
</dbReference>
<evidence type="ECO:0000313" key="12">
    <source>
        <dbReference type="Proteomes" id="UP000554482"/>
    </source>
</evidence>
<keyword evidence="12" id="KW-1185">Reference proteome</keyword>
<proteinExistence type="predicted"/>
<name>A0A7J6VCE6_THATH</name>
<dbReference type="EMBL" id="JABWDY010034577">
    <property type="protein sequence ID" value="KAF5182553.1"/>
    <property type="molecule type" value="Genomic_DNA"/>
</dbReference>
<comment type="caution">
    <text evidence="11">The sequence shown here is derived from an EMBL/GenBank/DDBJ whole genome shotgun (WGS) entry which is preliminary data.</text>
</comment>
<feature type="region of interest" description="Disordered" evidence="9">
    <location>
        <begin position="113"/>
        <end position="137"/>
    </location>
</feature>
<dbReference type="InterPro" id="IPR045191">
    <property type="entry name" value="MBR1/2-like"/>
</dbReference>
<feature type="compositionally biased region" description="Polar residues" evidence="9">
    <location>
        <begin position="114"/>
        <end position="135"/>
    </location>
</feature>
<dbReference type="PANTHER" id="PTHR22937">
    <property type="entry name" value="E3 UBIQUITIN-PROTEIN LIGASE RNF165"/>
    <property type="match status" value="1"/>
</dbReference>
<feature type="region of interest" description="Disordered" evidence="9">
    <location>
        <begin position="202"/>
        <end position="233"/>
    </location>
</feature>
<sequence length="374" mass="43105">MRRDTVQSSELSNLNTGAQNQNLPFPQPDSVWTSSTSRRYSMLNDYLVASSTMIWSSARSVHHHDYSFTGRVLNTTSIDNYHQRLPPREVWSGSNTFQNGREAEQRTLTRHPTAVNQTATGTRNSNQIGTQNPSQEMHPIHSFNVIDTSQHNNYHRRLPHREIRPDYNRTSSQTLPPRTPATSIESRNNLQSSIQNHSWEAHHTHPYPYHTSTSPPPISSRVTQMSRENRNSPALPVHMVDGVAILDTSSHQNRLMPIYDQYQNRGMLMDADNLTYEELLDLEEQIGVVQTGLSEEAILHFLQRTNHIYRPQNLTQEAEICVVCQDEYKNQEVIGRLDCGHEFHEDCIKSWLMMKNVCPICKRQGLGTRKRKRN</sequence>
<dbReference type="OrthoDB" id="8062037at2759"/>